<organism evidence="2 3">
    <name type="scientific">Ophiophagus hannah</name>
    <name type="common">King cobra</name>
    <name type="synonym">Naja hannah</name>
    <dbReference type="NCBI Taxonomy" id="8665"/>
    <lineage>
        <taxon>Eukaryota</taxon>
        <taxon>Metazoa</taxon>
        <taxon>Chordata</taxon>
        <taxon>Craniata</taxon>
        <taxon>Vertebrata</taxon>
        <taxon>Euteleostomi</taxon>
        <taxon>Lepidosauria</taxon>
        <taxon>Squamata</taxon>
        <taxon>Bifurcata</taxon>
        <taxon>Unidentata</taxon>
        <taxon>Episquamata</taxon>
        <taxon>Toxicofera</taxon>
        <taxon>Serpentes</taxon>
        <taxon>Colubroidea</taxon>
        <taxon>Elapidae</taxon>
        <taxon>Elapinae</taxon>
        <taxon>Ophiophagus</taxon>
    </lineage>
</organism>
<dbReference type="OrthoDB" id="125347at2759"/>
<feature type="region of interest" description="Disordered" evidence="1">
    <location>
        <begin position="154"/>
        <end position="197"/>
    </location>
</feature>
<protein>
    <submittedName>
        <fullName evidence="2">Uncharacterized protein</fullName>
    </submittedName>
</protein>
<feature type="compositionally biased region" description="Basic and acidic residues" evidence="1">
    <location>
        <begin position="88"/>
        <end position="103"/>
    </location>
</feature>
<name>V8NYL4_OPHHA</name>
<evidence type="ECO:0000313" key="3">
    <source>
        <dbReference type="Proteomes" id="UP000018936"/>
    </source>
</evidence>
<feature type="compositionally biased region" description="Polar residues" evidence="1">
    <location>
        <begin position="176"/>
        <end position="197"/>
    </location>
</feature>
<evidence type="ECO:0000256" key="1">
    <source>
        <dbReference type="SAM" id="MobiDB-lite"/>
    </source>
</evidence>
<dbReference type="Proteomes" id="UP000018936">
    <property type="component" value="Unassembled WGS sequence"/>
</dbReference>
<dbReference type="EMBL" id="AZIM01001509">
    <property type="protein sequence ID" value="ETE66677.1"/>
    <property type="molecule type" value="Genomic_DNA"/>
</dbReference>
<gene>
    <name evidence="2" type="ORF">L345_07542</name>
</gene>
<reference evidence="2 3" key="1">
    <citation type="journal article" date="2013" name="Proc. Natl. Acad. Sci. U.S.A.">
        <title>The king cobra genome reveals dynamic gene evolution and adaptation in the snake venom system.</title>
        <authorList>
            <person name="Vonk F.J."/>
            <person name="Casewell N.R."/>
            <person name="Henkel C.V."/>
            <person name="Heimberg A.M."/>
            <person name="Jansen H.J."/>
            <person name="McCleary R.J."/>
            <person name="Kerkkamp H.M."/>
            <person name="Vos R.A."/>
            <person name="Guerreiro I."/>
            <person name="Calvete J.J."/>
            <person name="Wuster W."/>
            <person name="Woods A.E."/>
            <person name="Logan J.M."/>
            <person name="Harrison R.A."/>
            <person name="Castoe T.A."/>
            <person name="de Koning A.P."/>
            <person name="Pollock D.D."/>
            <person name="Yandell M."/>
            <person name="Calderon D."/>
            <person name="Renjifo C."/>
            <person name="Currier R.B."/>
            <person name="Salgado D."/>
            <person name="Pla D."/>
            <person name="Sanz L."/>
            <person name="Hyder A.S."/>
            <person name="Ribeiro J.M."/>
            <person name="Arntzen J.W."/>
            <person name="van den Thillart G.E."/>
            <person name="Boetzer M."/>
            <person name="Pirovano W."/>
            <person name="Dirks R.P."/>
            <person name="Spaink H.P."/>
            <person name="Duboule D."/>
            <person name="McGlinn E."/>
            <person name="Kini R.M."/>
            <person name="Richardson M.K."/>
        </authorList>
    </citation>
    <scope>NUCLEOTIDE SEQUENCE</scope>
    <source>
        <tissue evidence="2">Blood</tissue>
    </source>
</reference>
<feature type="region of interest" description="Disordered" evidence="1">
    <location>
        <begin position="86"/>
        <end position="114"/>
    </location>
</feature>
<comment type="caution">
    <text evidence="2">The sequence shown here is derived from an EMBL/GenBank/DDBJ whole genome shotgun (WGS) entry which is preliminary data.</text>
</comment>
<dbReference type="AlphaFoldDB" id="V8NYL4"/>
<sequence>MEEQRLVVIKEEERTENGGRDPFIVQVRTIGDSLTGAGPSHIKMESQEEIHQRWDFQWQEFLKRVAALPAALPPLDDDARGFPVPWGRIKENPPEESSGEARGESVLQRDPNISGKAWMDREKLDFCMKVKVEESLEEVDLGSQWPLQLRQFGPQDAEQHQEVSNPQRPKKGEEWGTQNPEDPQPSTSYASGSDVPENTDNYEYFQGFISNLMLTECDGYGTTHKKKTFQVGRSEEIDFGRFH</sequence>
<proteinExistence type="predicted"/>
<feature type="non-terminal residue" evidence="2">
    <location>
        <position position="1"/>
    </location>
</feature>
<evidence type="ECO:0000313" key="2">
    <source>
        <dbReference type="EMBL" id="ETE66677.1"/>
    </source>
</evidence>
<keyword evidence="3" id="KW-1185">Reference proteome</keyword>
<accession>V8NYL4</accession>